<evidence type="ECO:0000259" key="3">
    <source>
        <dbReference type="Pfam" id="PF04389"/>
    </source>
</evidence>
<dbReference type="PANTHER" id="PTHR12283">
    <property type="entry name" value="GLUTAMINYL-PEPTIDE CYCLOTRANSFERASE"/>
    <property type="match status" value="1"/>
</dbReference>
<organism evidence="4">
    <name type="scientific">bioreactor metagenome</name>
    <dbReference type="NCBI Taxonomy" id="1076179"/>
    <lineage>
        <taxon>unclassified sequences</taxon>
        <taxon>metagenomes</taxon>
        <taxon>ecological metagenomes</taxon>
    </lineage>
</organism>
<protein>
    <recommendedName>
        <fullName evidence="3">Peptidase M28 domain-containing protein</fullName>
    </recommendedName>
</protein>
<name>A0A644VN60_9ZZZZ</name>
<keyword evidence="2" id="KW-0012">Acyltransferase</keyword>
<sequence length="337" mass="38003">MVIRLENKMKKLSLIFLAVSVIVFASCNGKKQKEAEKNFNYASVEIPAFNADSAYAYVKKQCDFGPRVPESKAHKACGDYLISFFKQYADTVIEQNFTSKLYNGKEVKGRNIIVSFNLASTDRALFSAHWDSRAWADNDPDEKNHKTPIIGANDGASGVGVLMEMARCLKMKPTSVGVDIVLFDVEDQGCPEWDETDIEDQSDWCLGSQHWAKNLHIPFYQANYGILLDMVGYSNPLFVKESQSMYYAPSIMNKVWQIAKDKGYGNMFSDEQIGGVMDDHIWVNKYAKIPMIDIVQYDPMGSFFPYWHTIKDDINCISKNTLKAVGDVCLVAIYSAS</sequence>
<dbReference type="EMBL" id="VSSQ01000370">
    <property type="protein sequence ID" value="MPL92791.1"/>
    <property type="molecule type" value="Genomic_DNA"/>
</dbReference>
<keyword evidence="1" id="KW-0808">Transferase</keyword>
<dbReference type="Pfam" id="PF04389">
    <property type="entry name" value="Peptidase_M28"/>
    <property type="match status" value="1"/>
</dbReference>
<dbReference type="SUPFAM" id="SSF53187">
    <property type="entry name" value="Zn-dependent exopeptidases"/>
    <property type="match status" value="1"/>
</dbReference>
<proteinExistence type="predicted"/>
<dbReference type="AlphaFoldDB" id="A0A644VN60"/>
<gene>
    <name evidence="4" type="ORF">SDC9_38905</name>
</gene>
<reference evidence="4" key="1">
    <citation type="submission" date="2019-08" db="EMBL/GenBank/DDBJ databases">
        <authorList>
            <person name="Kucharzyk K."/>
            <person name="Murdoch R.W."/>
            <person name="Higgins S."/>
            <person name="Loffler F."/>
        </authorList>
    </citation>
    <scope>NUCLEOTIDE SEQUENCE</scope>
</reference>
<dbReference type="InterPro" id="IPR040234">
    <property type="entry name" value="QC/QCL"/>
</dbReference>
<dbReference type="Gene3D" id="3.40.630.10">
    <property type="entry name" value="Zn peptidases"/>
    <property type="match status" value="1"/>
</dbReference>
<dbReference type="InterPro" id="IPR007484">
    <property type="entry name" value="Peptidase_M28"/>
</dbReference>
<feature type="domain" description="Peptidase M28" evidence="3">
    <location>
        <begin position="111"/>
        <end position="331"/>
    </location>
</feature>
<evidence type="ECO:0000256" key="1">
    <source>
        <dbReference type="ARBA" id="ARBA00022679"/>
    </source>
</evidence>
<evidence type="ECO:0000256" key="2">
    <source>
        <dbReference type="ARBA" id="ARBA00023315"/>
    </source>
</evidence>
<evidence type="ECO:0000313" key="4">
    <source>
        <dbReference type="EMBL" id="MPL92791.1"/>
    </source>
</evidence>
<accession>A0A644VN60</accession>
<dbReference type="PANTHER" id="PTHR12283:SF6">
    <property type="entry name" value="GLUTAMINYL-PEPTIDE CYCLOTRANSFERASE-RELATED"/>
    <property type="match status" value="1"/>
</dbReference>
<dbReference type="GO" id="GO:0008270">
    <property type="term" value="F:zinc ion binding"/>
    <property type="evidence" value="ECO:0007669"/>
    <property type="project" value="TreeGrafter"/>
</dbReference>
<dbReference type="PROSITE" id="PS51257">
    <property type="entry name" value="PROKAR_LIPOPROTEIN"/>
    <property type="match status" value="1"/>
</dbReference>
<comment type="caution">
    <text evidence="4">The sequence shown here is derived from an EMBL/GenBank/DDBJ whole genome shotgun (WGS) entry which is preliminary data.</text>
</comment>
<dbReference type="GO" id="GO:0016603">
    <property type="term" value="F:glutaminyl-peptide cyclotransferase activity"/>
    <property type="evidence" value="ECO:0007669"/>
    <property type="project" value="TreeGrafter"/>
</dbReference>